<dbReference type="GO" id="GO:0019901">
    <property type="term" value="F:protein kinase binding"/>
    <property type="evidence" value="ECO:0007669"/>
    <property type="project" value="InterPro"/>
</dbReference>
<dbReference type="GO" id="GO:0000307">
    <property type="term" value="C:cyclin-dependent protein kinase holoenzyme complex"/>
    <property type="evidence" value="ECO:0007669"/>
    <property type="project" value="TreeGrafter"/>
</dbReference>
<evidence type="ECO:0000256" key="1">
    <source>
        <dbReference type="SAM" id="MobiDB-lite"/>
    </source>
</evidence>
<gene>
    <name evidence="2" type="ORF">BDZ85DRAFT_200515</name>
</gene>
<dbReference type="GO" id="GO:0016538">
    <property type="term" value="F:cyclin-dependent protein serine/threonine kinase regulator activity"/>
    <property type="evidence" value="ECO:0007669"/>
    <property type="project" value="TreeGrafter"/>
</dbReference>
<dbReference type="OrthoDB" id="1060854at2759"/>
<dbReference type="PANTHER" id="PTHR15615">
    <property type="match status" value="1"/>
</dbReference>
<dbReference type="Gene3D" id="1.10.472.10">
    <property type="entry name" value="Cyclin-like"/>
    <property type="match status" value="1"/>
</dbReference>
<reference evidence="3" key="1">
    <citation type="journal article" date="2020" name="Stud. Mycol.">
        <title>101 Dothideomycetes genomes: A test case for predicting lifestyles and emergence of pathogens.</title>
        <authorList>
            <person name="Haridas S."/>
            <person name="Albert R."/>
            <person name="Binder M."/>
            <person name="Bloem J."/>
            <person name="LaButti K."/>
            <person name="Salamov A."/>
            <person name="Andreopoulos B."/>
            <person name="Baker S."/>
            <person name="Barry K."/>
            <person name="Bills G."/>
            <person name="Bluhm B."/>
            <person name="Cannon C."/>
            <person name="Castanera R."/>
            <person name="Culley D."/>
            <person name="Daum C."/>
            <person name="Ezra D."/>
            <person name="Gonzalez J."/>
            <person name="Henrissat B."/>
            <person name="Kuo A."/>
            <person name="Liang C."/>
            <person name="Lipzen A."/>
            <person name="Lutzoni F."/>
            <person name="Magnuson J."/>
            <person name="Mondo S."/>
            <person name="Nolan M."/>
            <person name="Ohm R."/>
            <person name="Pangilinan J."/>
            <person name="Park H.-J."/>
            <person name="Ramirez L."/>
            <person name="Alfaro M."/>
            <person name="Sun H."/>
            <person name="Tritt A."/>
            <person name="Yoshinaga Y."/>
            <person name="Zwiers L.-H."/>
            <person name="Turgeon B."/>
            <person name="Goodwin S."/>
            <person name="Spatafora J."/>
            <person name="Crous P."/>
            <person name="Grigoriev I."/>
        </authorList>
    </citation>
    <scope>NUCLEOTIDE SEQUENCE [LARGE SCALE GENOMIC DNA]</scope>
    <source>
        <strain evidence="3">CECT 20119</strain>
    </source>
</reference>
<sequence length="334" mass="37206">MSSSTISLPAPHPSPDNTHRVQVRDLAHIQSIASSRPGSAMGSRARSKRDLNVQYEISSMPIEHIIEMVAGLLTKITTTNDMQHEHLHRQMPPADNSTSISPQTSSVLAFHGKNVPSITILSYLNRINKYCPTSYEVFLSLLVYFDRMTEKVNSGPIQSMRQQNQARPAQERRQSEEGIQMEDRKEPEASQTATPPASGNLETSDQHGAIPGTPHSRYQESPPASGSAPADQDLNLSHFFVVDSFNIHRLVIAGVTCASKFFSDIFYTNSRYAKVGGLPLPELNHLELQFLLLNDFRLSVPVEELEAYGTMLVEFYAREVVDQERNTEAPTESN</sequence>
<dbReference type="PANTHER" id="PTHR15615:SF94">
    <property type="entry name" value="PHO85 CYCLIN-6-RELATED"/>
    <property type="match status" value="1"/>
</dbReference>
<evidence type="ECO:0000313" key="2">
    <source>
        <dbReference type="EMBL" id="KAF2222082.1"/>
    </source>
</evidence>
<proteinExistence type="predicted"/>
<keyword evidence="3" id="KW-1185">Reference proteome</keyword>
<name>A0A6A6G8N3_9PEZI</name>
<dbReference type="Pfam" id="PF08613">
    <property type="entry name" value="Cyclin"/>
    <property type="match status" value="2"/>
</dbReference>
<dbReference type="InterPro" id="IPR013922">
    <property type="entry name" value="Cyclin_PHO80-like"/>
</dbReference>
<feature type="compositionally biased region" description="Polar residues" evidence="1">
    <location>
        <begin position="153"/>
        <end position="167"/>
    </location>
</feature>
<feature type="compositionally biased region" description="Basic and acidic residues" evidence="1">
    <location>
        <begin position="169"/>
        <end position="188"/>
    </location>
</feature>
<organism evidence="2 3">
    <name type="scientific">Elsinoe ampelina</name>
    <dbReference type="NCBI Taxonomy" id="302913"/>
    <lineage>
        <taxon>Eukaryota</taxon>
        <taxon>Fungi</taxon>
        <taxon>Dikarya</taxon>
        <taxon>Ascomycota</taxon>
        <taxon>Pezizomycotina</taxon>
        <taxon>Dothideomycetes</taxon>
        <taxon>Dothideomycetidae</taxon>
        <taxon>Myriangiales</taxon>
        <taxon>Elsinoaceae</taxon>
        <taxon>Elsinoe</taxon>
    </lineage>
</organism>
<feature type="compositionally biased region" description="Polar residues" evidence="1">
    <location>
        <begin position="189"/>
        <end position="203"/>
    </location>
</feature>
<feature type="region of interest" description="Disordered" evidence="1">
    <location>
        <begin position="153"/>
        <end position="230"/>
    </location>
</feature>
<dbReference type="AlphaFoldDB" id="A0A6A6G8N3"/>
<dbReference type="GO" id="GO:0005634">
    <property type="term" value="C:nucleus"/>
    <property type="evidence" value="ECO:0007669"/>
    <property type="project" value="TreeGrafter"/>
</dbReference>
<dbReference type="CDD" id="cd20558">
    <property type="entry name" value="CYCLIN_ScPCL7-like"/>
    <property type="match status" value="1"/>
</dbReference>
<accession>A0A6A6G8N3</accession>
<evidence type="ECO:0000313" key="3">
    <source>
        <dbReference type="Proteomes" id="UP000799538"/>
    </source>
</evidence>
<dbReference type="EMBL" id="ML992509">
    <property type="protein sequence ID" value="KAF2222082.1"/>
    <property type="molecule type" value="Genomic_DNA"/>
</dbReference>
<protein>
    <submittedName>
        <fullName evidence="2">Cyclin-domain-containing protein</fullName>
    </submittedName>
</protein>
<dbReference type="Proteomes" id="UP000799538">
    <property type="component" value="Unassembled WGS sequence"/>
</dbReference>